<evidence type="ECO:0000256" key="4">
    <source>
        <dbReference type="SAM" id="Phobius"/>
    </source>
</evidence>
<feature type="transmembrane region" description="Helical" evidence="4">
    <location>
        <begin position="98"/>
        <end position="119"/>
    </location>
</feature>
<dbReference type="RefSeq" id="WP_093840207.1">
    <property type="nucleotide sequence ID" value="NZ_FOLM01000011.1"/>
</dbReference>
<keyword evidence="2" id="KW-0804">Transcription</keyword>
<evidence type="ECO:0000256" key="2">
    <source>
        <dbReference type="ARBA" id="ARBA00023163"/>
    </source>
</evidence>
<accession>A0A1I1QJS5</accession>
<keyword evidence="1" id="KW-0805">Transcription regulation</keyword>
<evidence type="ECO:0000256" key="1">
    <source>
        <dbReference type="ARBA" id="ARBA00023015"/>
    </source>
</evidence>
<organism evidence="5 6">
    <name type="scientific">Streptomyces aidingensis</name>
    <dbReference type="NCBI Taxonomy" id="910347"/>
    <lineage>
        <taxon>Bacteria</taxon>
        <taxon>Bacillati</taxon>
        <taxon>Actinomycetota</taxon>
        <taxon>Actinomycetes</taxon>
        <taxon>Kitasatosporales</taxon>
        <taxon>Streptomycetaceae</taxon>
        <taxon>Streptomyces</taxon>
    </lineage>
</organism>
<keyword evidence="4" id="KW-1133">Transmembrane helix</keyword>
<evidence type="ECO:0008006" key="7">
    <source>
        <dbReference type="Google" id="ProtNLM"/>
    </source>
</evidence>
<dbReference type="Proteomes" id="UP000199207">
    <property type="component" value="Unassembled WGS sequence"/>
</dbReference>
<dbReference type="STRING" id="910347.SAMN05421773_111140"/>
<protein>
    <recommendedName>
        <fullName evidence="7">Zinc-finger</fullName>
    </recommendedName>
</protein>
<evidence type="ECO:0000313" key="5">
    <source>
        <dbReference type="EMBL" id="SFD22232.1"/>
    </source>
</evidence>
<dbReference type="OrthoDB" id="4350643at2"/>
<feature type="region of interest" description="Disordered" evidence="3">
    <location>
        <begin position="170"/>
        <end position="221"/>
    </location>
</feature>
<dbReference type="InterPro" id="IPR041916">
    <property type="entry name" value="Anti_sigma_zinc_sf"/>
</dbReference>
<evidence type="ECO:0000256" key="3">
    <source>
        <dbReference type="SAM" id="MobiDB-lite"/>
    </source>
</evidence>
<name>A0A1I1QJS5_9ACTN</name>
<feature type="region of interest" description="Disordered" evidence="3">
    <location>
        <begin position="274"/>
        <end position="293"/>
    </location>
</feature>
<proteinExistence type="predicted"/>
<dbReference type="AlphaFoldDB" id="A0A1I1QJS5"/>
<keyword evidence="4" id="KW-0472">Membrane</keyword>
<sequence>MREIHPDPAELSALGEDLLSESESSALRRHLAECEECSAIAADLEALRRELAGLEDPGPMPEDIAARIDAALAAEAVSRETDGPAVSRETEWVQPRTWPWMALAAVTVLAVLGLGGVLLQSFSLPGSGAADAEAGAQMMDDADPAYEEDSAAEAGTGDDVAFRVQSLLSSLSRRDTTPSEASSSDGEEQAEGTDGGGGIQETRPMEEEEGEAGAEEPLHTAPRCVLSATGRSSETPLAVDPYFSFEGMRAYLVVLGHSGDQDLVDAYVVTAECSSGSSPQTGELLHQQTVARP</sequence>
<evidence type="ECO:0000313" key="6">
    <source>
        <dbReference type="Proteomes" id="UP000199207"/>
    </source>
</evidence>
<keyword evidence="4" id="KW-0812">Transmembrane</keyword>
<keyword evidence="6" id="KW-1185">Reference proteome</keyword>
<dbReference type="EMBL" id="FOLM01000011">
    <property type="protein sequence ID" value="SFD22232.1"/>
    <property type="molecule type" value="Genomic_DNA"/>
</dbReference>
<gene>
    <name evidence="5" type="ORF">SAMN05421773_111140</name>
</gene>
<reference evidence="5 6" key="1">
    <citation type="submission" date="2016-10" db="EMBL/GenBank/DDBJ databases">
        <authorList>
            <person name="de Groot N.N."/>
        </authorList>
    </citation>
    <scope>NUCLEOTIDE SEQUENCE [LARGE SCALE GENOMIC DNA]</scope>
    <source>
        <strain evidence="5 6">CGMCC 4.5739</strain>
    </source>
</reference>
<dbReference type="Gene3D" id="1.10.10.1320">
    <property type="entry name" value="Anti-sigma factor, zinc-finger domain"/>
    <property type="match status" value="1"/>
</dbReference>